<evidence type="ECO:0000256" key="9">
    <source>
        <dbReference type="SAM" id="Phobius"/>
    </source>
</evidence>
<dbReference type="Gene3D" id="2.30.30.60">
    <property type="match status" value="1"/>
</dbReference>
<feature type="transmembrane region" description="Helical" evidence="9">
    <location>
        <begin position="225"/>
        <end position="247"/>
    </location>
</feature>
<protein>
    <submittedName>
        <fullName evidence="14">Mechanosensitive ion channel protein MscS</fullName>
    </submittedName>
</protein>
<comment type="subcellular location">
    <subcellularLocation>
        <location evidence="1">Cell membrane</location>
        <topology evidence="1">Multi-pass membrane protein</topology>
    </subcellularLocation>
</comment>
<dbReference type="InterPro" id="IPR023408">
    <property type="entry name" value="MscS_beta-dom_sf"/>
</dbReference>
<dbReference type="PANTHER" id="PTHR30347">
    <property type="entry name" value="POTASSIUM CHANNEL RELATED"/>
    <property type="match status" value="1"/>
</dbReference>
<name>A0A2N3L5H8_9PROT</name>
<dbReference type="InterPro" id="IPR011014">
    <property type="entry name" value="MscS_channel_TM-2"/>
</dbReference>
<comment type="caution">
    <text evidence="14">The sequence shown here is derived from an EMBL/GenBank/DDBJ whole genome shotgun (WGS) entry which is preliminary data.</text>
</comment>
<dbReference type="Pfam" id="PF12607">
    <property type="entry name" value="DUF3772"/>
    <property type="match status" value="1"/>
</dbReference>
<dbReference type="PANTHER" id="PTHR30347:SF1">
    <property type="entry name" value="MECHANOSENSITIVE CHANNEL MSCK"/>
    <property type="match status" value="1"/>
</dbReference>
<dbReference type="InterPro" id="IPR022249">
    <property type="entry name" value="DUF3772"/>
</dbReference>
<dbReference type="InterPro" id="IPR010920">
    <property type="entry name" value="LSM_dom_sf"/>
</dbReference>
<dbReference type="Proteomes" id="UP000233332">
    <property type="component" value="Unassembled WGS sequence"/>
</dbReference>
<feature type="transmembrane region" description="Helical" evidence="9">
    <location>
        <begin position="539"/>
        <end position="561"/>
    </location>
</feature>
<evidence type="ECO:0000313" key="14">
    <source>
        <dbReference type="EMBL" id="PKR58062.1"/>
    </source>
</evidence>
<dbReference type="Gene3D" id="1.10.287.1260">
    <property type="match status" value="1"/>
</dbReference>
<dbReference type="Gene3D" id="3.30.70.100">
    <property type="match status" value="1"/>
</dbReference>
<accession>A0A2N3L5H8</accession>
<feature type="transmembrane region" description="Helical" evidence="9">
    <location>
        <begin position="339"/>
        <end position="360"/>
    </location>
</feature>
<feature type="domain" description="Mechanosensitive ion channel MscS" evidence="11">
    <location>
        <begin position="628"/>
        <end position="693"/>
    </location>
</feature>
<dbReference type="InterPro" id="IPR011066">
    <property type="entry name" value="MscS_channel_C_sf"/>
</dbReference>
<evidence type="ECO:0000256" key="1">
    <source>
        <dbReference type="ARBA" id="ARBA00004651"/>
    </source>
</evidence>
<evidence type="ECO:0000256" key="3">
    <source>
        <dbReference type="ARBA" id="ARBA00022475"/>
    </source>
</evidence>
<dbReference type="SUPFAM" id="SSF50182">
    <property type="entry name" value="Sm-like ribonucleoproteins"/>
    <property type="match status" value="1"/>
</dbReference>
<feature type="transmembrane region" description="Helical" evidence="9">
    <location>
        <begin position="419"/>
        <end position="438"/>
    </location>
</feature>
<evidence type="ECO:0000256" key="8">
    <source>
        <dbReference type="SAM" id="MobiDB-lite"/>
    </source>
</evidence>
<evidence type="ECO:0000259" key="12">
    <source>
        <dbReference type="Pfam" id="PF12607"/>
    </source>
</evidence>
<feature type="signal peptide" evidence="10">
    <location>
        <begin position="1"/>
        <end position="22"/>
    </location>
</feature>
<feature type="transmembrane region" description="Helical" evidence="9">
    <location>
        <begin position="444"/>
        <end position="462"/>
    </location>
</feature>
<proteinExistence type="inferred from homology"/>
<sequence length="880" mass="96089">MSSMRRLCVGFVICIFALVATAELQAQNAGSGEANRLGQEAVQKVELENAQKRIAEWDSQLGELEDNLDSSEVAGRVIADGRKTTEQMLNATTALRDLAADRLKRFQAAKGKLGDPPAEGQDEVPAVAHERDRLNQDIAKVSGLIKQIELIDFQAAELSDRLASLARERFTRRILGRVDVPLDPSVWLESGGEVLAFPSMVQARYANLELDGKVADELSEIAPGLVFLAMIVLAALIGGEVIVLRYIPSRWKETPKEDRIALVSGTRFVFTALVPGIALLIAYSILDSQEALLKGSMGDFVHQCFAAALFLLFVGAAVRSVHSPFAPTLRRSGTTKRGARVVGISSLAIALIFAVDMILLQGATTLGTSLNVALIQSITNVLIISILLYVCSLGVFWVHDERVRHEFWAKLERRSRRGMKAIAILLPVLMVLGYVALARFILENLMLASAFLTCYWLLRGLFRALMHTYLVKPEETVDDTAPDTVHGTLYFWLRVMIDVVMVTIAIPAAVMVFTDIAWVDLLSAGEQAFIGIQVGGINFSLRAILLAVLMFVIVLGLMRFFQRMLSTRVLPNTKLDQGLQHSVSAIFGYAGICLAVLMAISAAGMDLSNLAIIAGAISVGIGFGMQSIVNNFVSGLILLVERPIKVGDWIVVGADQGFVKDIRVRATEIETFDRSSIVIPNSELISNRVLNWTLKERSGRGIIKIGVSYGSDVEKVREILLEMADKRREILSYPAPQVVFMDFGHSSLDFELRYFLRDIGDVLAVASSIRFELVQRFRDEGVEVPFPQRDLNLRDIDKLTDAIREAGQGRKKPEPEAPKRDEPAPSTPSSDDGNDAGEIGEGAEKKATPPSAAKDVSRDADAAGRSIPDAGGEPDGDAPR</sequence>
<keyword evidence="3" id="KW-1003">Cell membrane</keyword>
<evidence type="ECO:0000256" key="10">
    <source>
        <dbReference type="SAM" id="SignalP"/>
    </source>
</evidence>
<feature type="domain" description="Mechanosensitive ion channel MscS C-terminal" evidence="13">
    <location>
        <begin position="703"/>
        <end position="783"/>
    </location>
</feature>
<dbReference type="RefSeq" id="WP_101303378.1">
    <property type="nucleotide sequence ID" value="NZ_NXGX01000005.1"/>
</dbReference>
<keyword evidence="6 9" id="KW-0472">Membrane</keyword>
<reference evidence="14 15" key="1">
    <citation type="submission" date="2017-09" db="EMBL/GenBank/DDBJ databases">
        <title>Biodiversity and function of Thalassospira species in the particle-attached aromatic-hydrocarbon-degrading consortia from the surface seawater of the China South Sea.</title>
        <authorList>
            <person name="Dong C."/>
            <person name="Lai Q."/>
            <person name="Shao Z."/>
        </authorList>
    </citation>
    <scope>NUCLEOTIDE SEQUENCE [LARGE SCALE GENOMIC DNA]</scope>
    <source>
        <strain evidence="14 15">139Z-12</strain>
    </source>
</reference>
<feature type="transmembrane region" description="Helical" evidence="9">
    <location>
        <begin position="582"/>
        <end position="604"/>
    </location>
</feature>
<feature type="coiled-coil region" evidence="7">
    <location>
        <begin position="47"/>
        <end position="74"/>
    </location>
</feature>
<evidence type="ECO:0000259" key="13">
    <source>
        <dbReference type="Pfam" id="PF21082"/>
    </source>
</evidence>
<feature type="transmembrane region" description="Helical" evidence="9">
    <location>
        <begin position="268"/>
        <end position="285"/>
    </location>
</feature>
<keyword evidence="15" id="KW-1185">Reference proteome</keyword>
<evidence type="ECO:0000256" key="4">
    <source>
        <dbReference type="ARBA" id="ARBA00022692"/>
    </source>
</evidence>
<feature type="chain" id="PRO_5014619567" evidence="10">
    <location>
        <begin position="23"/>
        <end position="880"/>
    </location>
</feature>
<evidence type="ECO:0000256" key="7">
    <source>
        <dbReference type="SAM" id="Coils"/>
    </source>
</evidence>
<dbReference type="SUPFAM" id="SSF82861">
    <property type="entry name" value="Mechanosensitive channel protein MscS (YggB), transmembrane region"/>
    <property type="match status" value="1"/>
</dbReference>
<dbReference type="InterPro" id="IPR006685">
    <property type="entry name" value="MscS_channel_2nd"/>
</dbReference>
<keyword evidence="10" id="KW-0732">Signal</keyword>
<dbReference type="SUPFAM" id="SSF82689">
    <property type="entry name" value="Mechanosensitive channel protein MscS (YggB), C-terminal domain"/>
    <property type="match status" value="1"/>
</dbReference>
<keyword evidence="4 9" id="KW-0812">Transmembrane</keyword>
<dbReference type="InterPro" id="IPR006686">
    <property type="entry name" value="MscS_channel_CS"/>
</dbReference>
<dbReference type="GO" id="GO:0005886">
    <property type="term" value="C:plasma membrane"/>
    <property type="evidence" value="ECO:0007669"/>
    <property type="project" value="UniProtKB-SubCell"/>
</dbReference>
<evidence type="ECO:0000256" key="2">
    <source>
        <dbReference type="ARBA" id="ARBA00008017"/>
    </source>
</evidence>
<evidence type="ECO:0000256" key="6">
    <source>
        <dbReference type="ARBA" id="ARBA00023136"/>
    </source>
</evidence>
<keyword evidence="7" id="KW-0175">Coiled coil</keyword>
<feature type="transmembrane region" description="Helical" evidence="9">
    <location>
        <begin position="499"/>
        <end position="519"/>
    </location>
</feature>
<comment type="similarity">
    <text evidence="2">Belongs to the MscS (TC 1.A.23) family.</text>
</comment>
<evidence type="ECO:0000313" key="15">
    <source>
        <dbReference type="Proteomes" id="UP000233332"/>
    </source>
</evidence>
<organism evidence="14 15">
    <name type="scientific">Thalassospira lohafexi</name>
    <dbReference type="NCBI Taxonomy" id="744227"/>
    <lineage>
        <taxon>Bacteria</taxon>
        <taxon>Pseudomonadati</taxon>
        <taxon>Pseudomonadota</taxon>
        <taxon>Alphaproteobacteria</taxon>
        <taxon>Rhodospirillales</taxon>
        <taxon>Thalassospiraceae</taxon>
        <taxon>Thalassospira</taxon>
    </lineage>
</organism>
<dbReference type="AlphaFoldDB" id="A0A2N3L5H8"/>
<feature type="transmembrane region" description="Helical" evidence="9">
    <location>
        <begin position="300"/>
        <end position="318"/>
    </location>
</feature>
<dbReference type="InterPro" id="IPR052702">
    <property type="entry name" value="MscS-like_channel"/>
</dbReference>
<feature type="transmembrane region" description="Helical" evidence="9">
    <location>
        <begin position="372"/>
        <end position="398"/>
    </location>
</feature>
<dbReference type="PROSITE" id="PS01246">
    <property type="entry name" value="UPF0003"/>
    <property type="match status" value="1"/>
</dbReference>
<keyword evidence="5 9" id="KW-1133">Transmembrane helix</keyword>
<feature type="domain" description="DUF3772" evidence="12">
    <location>
        <begin position="145"/>
        <end position="187"/>
    </location>
</feature>
<dbReference type="Pfam" id="PF00924">
    <property type="entry name" value="MS_channel_2nd"/>
    <property type="match status" value="1"/>
</dbReference>
<dbReference type="InterPro" id="IPR049278">
    <property type="entry name" value="MS_channel_C"/>
</dbReference>
<dbReference type="EMBL" id="NXGX01000005">
    <property type="protein sequence ID" value="PKR58062.1"/>
    <property type="molecule type" value="Genomic_DNA"/>
</dbReference>
<evidence type="ECO:0000259" key="11">
    <source>
        <dbReference type="Pfam" id="PF00924"/>
    </source>
</evidence>
<feature type="region of interest" description="Disordered" evidence="8">
    <location>
        <begin position="804"/>
        <end position="880"/>
    </location>
</feature>
<dbReference type="GO" id="GO:0008381">
    <property type="term" value="F:mechanosensitive monoatomic ion channel activity"/>
    <property type="evidence" value="ECO:0007669"/>
    <property type="project" value="UniProtKB-ARBA"/>
</dbReference>
<gene>
    <name evidence="14" type="ORF">COO92_14535</name>
</gene>
<feature type="compositionally biased region" description="Basic and acidic residues" evidence="8">
    <location>
        <begin position="804"/>
        <end position="823"/>
    </location>
</feature>
<evidence type="ECO:0000256" key="5">
    <source>
        <dbReference type="ARBA" id="ARBA00022989"/>
    </source>
</evidence>
<dbReference type="Pfam" id="PF21082">
    <property type="entry name" value="MS_channel_3rd"/>
    <property type="match status" value="1"/>
</dbReference>